<proteinExistence type="predicted"/>
<keyword evidence="2" id="KW-1185">Reference proteome</keyword>
<sequence>MIKTLQNLIEKISLEKTDFADNLQKAITDFSNVINQMFKLKPLDSTMKIDEELGNKRVETLPVALPYRVKGNDLPSIIPNGDLCLLYEYEVVFGRKPTVFLDGYPSLMEYSEDTGAQYKLANGKI</sequence>
<name>A0A9P8TJ21_WICPI</name>
<dbReference type="AlphaFoldDB" id="A0A9P8TJ21"/>
<reference evidence="1" key="1">
    <citation type="journal article" date="2021" name="Open Biol.">
        <title>Shared evolutionary footprints suggest mitochondrial oxidative damage underlies multiple complex I losses in fungi.</title>
        <authorList>
            <person name="Schikora-Tamarit M.A."/>
            <person name="Marcet-Houben M."/>
            <person name="Nosek J."/>
            <person name="Gabaldon T."/>
        </authorList>
    </citation>
    <scope>NUCLEOTIDE SEQUENCE</scope>
    <source>
        <strain evidence="1">CBS2887</strain>
    </source>
</reference>
<reference evidence="1" key="2">
    <citation type="submission" date="2021-01" db="EMBL/GenBank/DDBJ databases">
        <authorList>
            <person name="Schikora-Tamarit M.A."/>
        </authorList>
    </citation>
    <scope>NUCLEOTIDE SEQUENCE</scope>
    <source>
        <strain evidence="1">CBS2887</strain>
    </source>
</reference>
<accession>A0A9P8TJ21</accession>
<protein>
    <submittedName>
        <fullName evidence="1">Uncharacterized protein</fullName>
    </submittedName>
</protein>
<evidence type="ECO:0000313" key="1">
    <source>
        <dbReference type="EMBL" id="KAH3680480.1"/>
    </source>
</evidence>
<dbReference type="Proteomes" id="UP000774326">
    <property type="component" value="Unassembled WGS sequence"/>
</dbReference>
<organism evidence="1 2">
    <name type="scientific">Wickerhamomyces pijperi</name>
    <name type="common">Yeast</name>
    <name type="synonym">Pichia pijperi</name>
    <dbReference type="NCBI Taxonomy" id="599730"/>
    <lineage>
        <taxon>Eukaryota</taxon>
        <taxon>Fungi</taxon>
        <taxon>Dikarya</taxon>
        <taxon>Ascomycota</taxon>
        <taxon>Saccharomycotina</taxon>
        <taxon>Saccharomycetes</taxon>
        <taxon>Phaffomycetales</taxon>
        <taxon>Wickerhamomycetaceae</taxon>
        <taxon>Wickerhamomyces</taxon>
    </lineage>
</organism>
<dbReference type="EMBL" id="JAEUBG010004727">
    <property type="protein sequence ID" value="KAH3680480.1"/>
    <property type="molecule type" value="Genomic_DNA"/>
</dbReference>
<gene>
    <name evidence="1" type="ORF">WICPIJ_008265</name>
</gene>
<comment type="caution">
    <text evidence="1">The sequence shown here is derived from an EMBL/GenBank/DDBJ whole genome shotgun (WGS) entry which is preliminary data.</text>
</comment>
<evidence type="ECO:0000313" key="2">
    <source>
        <dbReference type="Proteomes" id="UP000774326"/>
    </source>
</evidence>